<evidence type="ECO:0000313" key="2">
    <source>
        <dbReference type="Proteomes" id="UP000237271"/>
    </source>
</evidence>
<comment type="caution">
    <text evidence="1">The sequence shown here is derived from an EMBL/GenBank/DDBJ whole genome shotgun (WGS) entry which is preliminary data.</text>
</comment>
<dbReference type="EMBL" id="NCKW01002263">
    <property type="protein sequence ID" value="POM77904.1"/>
    <property type="molecule type" value="Genomic_DNA"/>
</dbReference>
<organism evidence="1 2">
    <name type="scientific">Phytophthora palmivora</name>
    <dbReference type="NCBI Taxonomy" id="4796"/>
    <lineage>
        <taxon>Eukaryota</taxon>
        <taxon>Sar</taxon>
        <taxon>Stramenopiles</taxon>
        <taxon>Oomycota</taxon>
        <taxon>Peronosporomycetes</taxon>
        <taxon>Peronosporales</taxon>
        <taxon>Peronosporaceae</taxon>
        <taxon>Phytophthora</taxon>
    </lineage>
</organism>
<accession>A0A2P4YJB6</accession>
<dbReference type="PANTHER" id="PTHR11439:SF483">
    <property type="entry name" value="PEPTIDE SYNTHASE GLIP-LIKE, PUTATIVE (AFU_ORTHOLOGUE AFUA_3G12920)-RELATED"/>
    <property type="match status" value="1"/>
</dbReference>
<evidence type="ECO:0000313" key="1">
    <source>
        <dbReference type="EMBL" id="POM77904.1"/>
    </source>
</evidence>
<keyword evidence="2" id="KW-1185">Reference proteome</keyword>
<dbReference type="PANTHER" id="PTHR11439">
    <property type="entry name" value="GAG-POL-RELATED RETROTRANSPOSON"/>
    <property type="match status" value="1"/>
</dbReference>
<sequence>MQTCNGCKTPSTIALKLIKTMCPTENDKRQLMRSKPYRAAIGSLMYLMLGTRPDLAYLSILGEPRFIALESSETWITLPKRNSGLGHQLGGLMWSNLELTDHLRAYADADFANRVDDRKSVAGYVTQFCGSIISWSSQTEKTVALHTTEAEYMALRLLVQEVVHLSQMLKELQVQQQPSQVFVDNECAEKLASNPVFHSRTKHID</sequence>
<reference evidence="1 2" key="1">
    <citation type="journal article" date="2017" name="Genome Biol. Evol.">
        <title>Phytophthora megakarya and P. palmivora, closely related causal agents of cacao black pod rot, underwent increases in genome sizes and gene numbers by different mechanisms.</title>
        <authorList>
            <person name="Ali S.S."/>
            <person name="Shao J."/>
            <person name="Lary D.J."/>
            <person name="Kronmiller B."/>
            <person name="Shen D."/>
            <person name="Strem M.D."/>
            <person name="Amoako-Attah I."/>
            <person name="Akrofi A.Y."/>
            <person name="Begoude B.A."/>
            <person name="Ten Hoopen G.M."/>
            <person name="Coulibaly K."/>
            <person name="Kebe B.I."/>
            <person name="Melnick R.L."/>
            <person name="Guiltinan M.J."/>
            <person name="Tyler B.M."/>
            <person name="Meinhardt L.W."/>
            <person name="Bailey B.A."/>
        </authorList>
    </citation>
    <scope>NUCLEOTIDE SEQUENCE [LARGE SCALE GENOMIC DNA]</scope>
    <source>
        <strain evidence="2">sbr112.9</strain>
    </source>
</reference>
<feature type="non-terminal residue" evidence="1">
    <location>
        <position position="205"/>
    </location>
</feature>
<name>A0A2P4YJB6_9STRA</name>
<dbReference type="CDD" id="cd09272">
    <property type="entry name" value="RNase_HI_RT_Ty1"/>
    <property type="match status" value="1"/>
</dbReference>
<dbReference type="AlphaFoldDB" id="A0A2P4YJB6"/>
<proteinExistence type="predicted"/>
<dbReference type="OrthoDB" id="166310at2759"/>
<protein>
    <submittedName>
        <fullName evidence="1">Retrovirus-related pol Polyprotein</fullName>
    </submittedName>
</protein>
<dbReference type="Proteomes" id="UP000237271">
    <property type="component" value="Unassembled WGS sequence"/>
</dbReference>
<gene>
    <name evidence="1" type="ORF">PHPALM_4643</name>
</gene>